<evidence type="ECO:0000256" key="1">
    <source>
        <dbReference type="ARBA" id="ARBA00006594"/>
    </source>
</evidence>
<dbReference type="InterPro" id="IPR003356">
    <property type="entry name" value="DNA_methylase_A-5"/>
</dbReference>
<dbReference type="PANTHER" id="PTHR42933">
    <property type="entry name" value="SLR6095 PROTEIN"/>
    <property type="match status" value="1"/>
</dbReference>
<dbReference type="PRINTS" id="PR00507">
    <property type="entry name" value="N12N6MTFRASE"/>
</dbReference>
<dbReference type="OrthoDB" id="9784823at2"/>
<comment type="similarity">
    <text evidence="1">Belongs to the N(4)/N(6)-methyltransferase family.</text>
</comment>
<dbReference type="Proteomes" id="UP000364291">
    <property type="component" value="Unassembled WGS sequence"/>
</dbReference>
<dbReference type="InterPro" id="IPR051537">
    <property type="entry name" value="DNA_Adenine_Mtase"/>
</dbReference>
<accession>A0A5E5P2A3</accession>
<evidence type="ECO:0000256" key="2">
    <source>
        <dbReference type="ARBA" id="ARBA00011900"/>
    </source>
</evidence>
<keyword evidence="4" id="KW-0808">Transferase</keyword>
<dbReference type="Pfam" id="PF02384">
    <property type="entry name" value="N6_Mtase"/>
    <property type="match status" value="1"/>
</dbReference>
<keyword evidence="6" id="KW-0680">Restriction system</keyword>
<comment type="catalytic activity">
    <reaction evidence="7">
        <text>a 2'-deoxyadenosine in DNA + S-adenosyl-L-methionine = an N(6)-methyl-2'-deoxyadenosine in DNA + S-adenosyl-L-homocysteine + H(+)</text>
        <dbReference type="Rhea" id="RHEA:15197"/>
        <dbReference type="Rhea" id="RHEA-COMP:12418"/>
        <dbReference type="Rhea" id="RHEA-COMP:12419"/>
        <dbReference type="ChEBI" id="CHEBI:15378"/>
        <dbReference type="ChEBI" id="CHEBI:57856"/>
        <dbReference type="ChEBI" id="CHEBI:59789"/>
        <dbReference type="ChEBI" id="CHEBI:90615"/>
        <dbReference type="ChEBI" id="CHEBI:90616"/>
        <dbReference type="EC" id="2.1.1.72"/>
    </reaction>
</comment>
<keyword evidence="5" id="KW-0949">S-adenosyl-L-methionine</keyword>
<organism evidence="9 10">
    <name type="scientific">Pandoraea apista</name>
    <dbReference type="NCBI Taxonomy" id="93218"/>
    <lineage>
        <taxon>Bacteria</taxon>
        <taxon>Pseudomonadati</taxon>
        <taxon>Pseudomonadota</taxon>
        <taxon>Betaproteobacteria</taxon>
        <taxon>Burkholderiales</taxon>
        <taxon>Burkholderiaceae</taxon>
        <taxon>Pandoraea</taxon>
    </lineage>
</organism>
<dbReference type="GO" id="GO:0009307">
    <property type="term" value="P:DNA restriction-modification system"/>
    <property type="evidence" value="ECO:0007669"/>
    <property type="project" value="UniProtKB-KW"/>
</dbReference>
<dbReference type="Gene3D" id="3.40.50.150">
    <property type="entry name" value="Vaccinia Virus protein VP39"/>
    <property type="match status" value="1"/>
</dbReference>
<dbReference type="InterPro" id="IPR029063">
    <property type="entry name" value="SAM-dependent_MTases_sf"/>
</dbReference>
<evidence type="ECO:0000256" key="7">
    <source>
        <dbReference type="ARBA" id="ARBA00047942"/>
    </source>
</evidence>
<dbReference type="GO" id="GO:0032259">
    <property type="term" value="P:methylation"/>
    <property type="evidence" value="ECO:0007669"/>
    <property type="project" value="UniProtKB-KW"/>
</dbReference>
<dbReference type="SUPFAM" id="SSF53335">
    <property type="entry name" value="S-adenosyl-L-methionine-dependent methyltransferases"/>
    <property type="match status" value="1"/>
</dbReference>
<dbReference type="PANTHER" id="PTHR42933:SF1">
    <property type="entry name" value="SITE-SPECIFIC DNA-METHYLTRANSFERASE (ADENINE-SPECIFIC)"/>
    <property type="match status" value="1"/>
</dbReference>
<sequence>MTTFDTVRSAATTGDPRILHDALPKKRKEALEALAQGLDVPGHERTERFQALLYGGLVRFASDGFREQAGLRTSYHGPMGSTNVPPSVSTALFMLYATAVRYSEPFADVLGDLYTQLLAQRNGYGWDQYFTPPGVAKVVADLGIDDAKQPSVNPTMTINDPTCGAGGLLLAVFRNPHGVQGLQPEDRTILAQDIDPLCCAMTAMQFCMNAFVHQRPIGELIVRCGNTLAMNLGAPLFFHAQREGWGSPATEQKDAVVA</sequence>
<dbReference type="EC" id="2.1.1.72" evidence="2"/>
<reference evidence="9 10" key="1">
    <citation type="submission" date="2019-08" db="EMBL/GenBank/DDBJ databases">
        <authorList>
            <person name="Peeters C."/>
        </authorList>
    </citation>
    <scope>NUCLEOTIDE SEQUENCE [LARGE SCALE GENOMIC DNA]</scope>
    <source>
        <strain evidence="9 10">LMG 18089</strain>
    </source>
</reference>
<evidence type="ECO:0000256" key="5">
    <source>
        <dbReference type="ARBA" id="ARBA00022691"/>
    </source>
</evidence>
<evidence type="ECO:0000256" key="4">
    <source>
        <dbReference type="ARBA" id="ARBA00022679"/>
    </source>
</evidence>
<dbReference type="AlphaFoldDB" id="A0A5E5P2A3"/>
<evidence type="ECO:0000259" key="8">
    <source>
        <dbReference type="Pfam" id="PF02384"/>
    </source>
</evidence>
<dbReference type="EMBL" id="CABPSX010000002">
    <property type="protein sequence ID" value="VVG70395.1"/>
    <property type="molecule type" value="Genomic_DNA"/>
</dbReference>
<gene>
    <name evidence="9" type="ORF">PAP18089_01355</name>
</gene>
<name>A0A5E5P2A3_9BURK</name>
<proteinExistence type="inferred from homology"/>
<dbReference type="RefSeq" id="WP_150728532.1">
    <property type="nucleotide sequence ID" value="NZ_CABPSX010000002.1"/>
</dbReference>
<evidence type="ECO:0000256" key="3">
    <source>
        <dbReference type="ARBA" id="ARBA00022603"/>
    </source>
</evidence>
<feature type="domain" description="DNA methylase adenine-specific" evidence="8">
    <location>
        <begin position="108"/>
        <end position="231"/>
    </location>
</feature>
<protein>
    <recommendedName>
        <fullName evidence="2">site-specific DNA-methyltransferase (adenine-specific)</fullName>
        <ecNumber evidence="2">2.1.1.72</ecNumber>
    </recommendedName>
</protein>
<evidence type="ECO:0000313" key="9">
    <source>
        <dbReference type="EMBL" id="VVG70395.1"/>
    </source>
</evidence>
<dbReference type="GO" id="GO:0009007">
    <property type="term" value="F:site-specific DNA-methyltransferase (adenine-specific) activity"/>
    <property type="evidence" value="ECO:0007669"/>
    <property type="project" value="UniProtKB-EC"/>
</dbReference>
<keyword evidence="3" id="KW-0489">Methyltransferase</keyword>
<dbReference type="GO" id="GO:0008170">
    <property type="term" value="F:N-methyltransferase activity"/>
    <property type="evidence" value="ECO:0007669"/>
    <property type="project" value="InterPro"/>
</dbReference>
<dbReference type="GO" id="GO:0003677">
    <property type="term" value="F:DNA binding"/>
    <property type="evidence" value="ECO:0007669"/>
    <property type="project" value="InterPro"/>
</dbReference>
<evidence type="ECO:0000256" key="6">
    <source>
        <dbReference type="ARBA" id="ARBA00022747"/>
    </source>
</evidence>
<evidence type="ECO:0000313" key="10">
    <source>
        <dbReference type="Proteomes" id="UP000364291"/>
    </source>
</evidence>